<dbReference type="EMBL" id="JSVU01000003">
    <property type="protein sequence ID" value="KJJ38895.1"/>
    <property type="molecule type" value="Genomic_DNA"/>
</dbReference>
<evidence type="ECO:0000313" key="2">
    <source>
        <dbReference type="EMBL" id="KJJ38895.1"/>
    </source>
</evidence>
<protein>
    <recommendedName>
        <fullName evidence="4">Carboxypeptidase-like regulatory domain-containing protein</fullName>
    </recommendedName>
</protein>
<dbReference type="InterPro" id="IPR008969">
    <property type="entry name" value="CarboxyPept-like_regulatory"/>
</dbReference>
<evidence type="ECO:0000313" key="3">
    <source>
        <dbReference type="Proteomes" id="UP000033497"/>
    </source>
</evidence>
<accession>A0ABR5DJE0</accession>
<evidence type="ECO:0000256" key="1">
    <source>
        <dbReference type="SAM" id="SignalP"/>
    </source>
</evidence>
<dbReference type="Pfam" id="PF13715">
    <property type="entry name" value="CarbopepD_reg_2"/>
    <property type="match status" value="1"/>
</dbReference>
<evidence type="ECO:0008006" key="4">
    <source>
        <dbReference type="Google" id="ProtNLM"/>
    </source>
</evidence>
<feature type="signal peptide" evidence="1">
    <location>
        <begin position="1"/>
        <end position="27"/>
    </location>
</feature>
<gene>
    <name evidence="2" type="ORF">MB09_05485</name>
</gene>
<comment type="caution">
    <text evidence="2">The sequence shown here is derived from an EMBL/GenBank/DDBJ whole genome shotgun (WGS) entry which is preliminary data.</text>
</comment>
<dbReference type="RefSeq" id="WP_045079885.1">
    <property type="nucleotide sequence ID" value="NZ_JSVU01000003.1"/>
</dbReference>
<name>A0ABR5DJE0_9FLAO</name>
<dbReference type="SUPFAM" id="SSF49464">
    <property type="entry name" value="Carboxypeptidase regulatory domain-like"/>
    <property type="match status" value="1"/>
</dbReference>
<reference evidence="2 3" key="1">
    <citation type="submission" date="2014-10" db="EMBL/GenBank/DDBJ databases">
        <title>Genome sequencing of Vitellibacter vladivostokensis KMM 3516.</title>
        <authorList>
            <person name="Thevarajoo S."/>
            <person name="Selvaratnam C."/>
            <person name="Goh K.M."/>
            <person name="Chong C.S."/>
        </authorList>
    </citation>
    <scope>NUCLEOTIDE SEQUENCE [LARGE SCALE GENOMIC DNA]</scope>
    <source>
        <strain evidence="2 3">KMM 3516</strain>
    </source>
</reference>
<proteinExistence type="predicted"/>
<dbReference type="Gene3D" id="2.60.40.1120">
    <property type="entry name" value="Carboxypeptidase-like, regulatory domain"/>
    <property type="match status" value="1"/>
</dbReference>
<keyword evidence="1" id="KW-0732">Signal</keyword>
<organism evidence="2 3">
    <name type="scientific">Aequorivita vladivostokensis</name>
    <dbReference type="NCBI Taxonomy" id="171194"/>
    <lineage>
        <taxon>Bacteria</taxon>
        <taxon>Pseudomonadati</taxon>
        <taxon>Bacteroidota</taxon>
        <taxon>Flavobacteriia</taxon>
        <taxon>Flavobacteriales</taxon>
        <taxon>Flavobacteriaceae</taxon>
        <taxon>Aequorivita</taxon>
    </lineage>
</organism>
<dbReference type="Proteomes" id="UP000033497">
    <property type="component" value="Unassembled WGS sequence"/>
</dbReference>
<feature type="chain" id="PRO_5045523067" description="Carboxypeptidase-like regulatory domain-containing protein" evidence="1">
    <location>
        <begin position="28"/>
        <end position="424"/>
    </location>
</feature>
<keyword evidence="3" id="KW-1185">Reference proteome</keyword>
<sequence length="424" mass="48228">MKTTISKILSTTALLCFLVVLAPTVTAQELKNHVEYKGKITDGNTQEPLEAVSVNLKNTNISTISNIEGKFVLKVPQNMTDGSLVFNFLGYQPKEISLNTLSKKENKIALEPKITQLSEVNIATYLNAEALVKKVFEKKAENNLNDPAVMTAFYRETIKRRNRNVSITEAVVNLYRQPYTSNSKDVIELHKARKSTDYRRLDTVAFKLQGGPFAALYLDVMKYPEYLFTNETIGDYTYNFEPPSTINSRPVFVVSFLQKERYVDAYYKGTLYIDAETLALASASYNLEIVNEKEASKLFVKKKPNDINVYPLETSYHVDYREKDGKWYYGYSNMQLTFKVDQRGKLFNTNYTLATEMAVTDWENNAAGSKASIEKKLKPTVVMSDAVSGFSDPDFWGPYNVIEPEESIESGINKIQRKLERNKS</sequence>